<accession>A0A2U3NLT4</accession>
<keyword evidence="5" id="KW-1185">Reference proteome</keyword>
<gene>
    <name evidence="4" type="ORF">MRAB57_258</name>
</gene>
<evidence type="ECO:0000313" key="4">
    <source>
        <dbReference type="EMBL" id="SPM32460.1"/>
    </source>
</evidence>
<dbReference type="PANTHER" id="PTHR30055">
    <property type="entry name" value="HTH-TYPE TRANSCRIPTIONAL REGULATOR RUTR"/>
    <property type="match status" value="1"/>
</dbReference>
<dbReference type="EMBL" id="FUFA01000001">
    <property type="protein sequence ID" value="SPM32460.1"/>
    <property type="molecule type" value="Genomic_DNA"/>
</dbReference>
<dbReference type="GO" id="GO:0000976">
    <property type="term" value="F:transcription cis-regulatory region binding"/>
    <property type="evidence" value="ECO:0007669"/>
    <property type="project" value="TreeGrafter"/>
</dbReference>
<protein>
    <recommendedName>
        <fullName evidence="3">HTH tetR-type domain-containing protein</fullName>
    </recommendedName>
</protein>
<dbReference type="GO" id="GO:0003700">
    <property type="term" value="F:DNA-binding transcription factor activity"/>
    <property type="evidence" value="ECO:0007669"/>
    <property type="project" value="TreeGrafter"/>
</dbReference>
<dbReference type="Pfam" id="PF00440">
    <property type="entry name" value="TetR_N"/>
    <property type="match status" value="1"/>
</dbReference>
<evidence type="ECO:0000256" key="1">
    <source>
        <dbReference type="ARBA" id="ARBA00023125"/>
    </source>
</evidence>
<sequence length="206" mass="22022">MRDYDGKTAAERVAERRARLIDAGIELFGEHGYAGTSIRAVLRQSGLRDRYFGESFPDLDSLLAAVYDQLVADEIAGSRAAIEASKGGTDGARAMIDAISRELEGNPGRGRIKLREVISGGPLARNSRQAGLAQLAQLVADLLPATPKVSDRDRHMFGLGVVAAADAYLLEWLNGESGLSRQDVVELVAALFDSIACRLGAKTPAR</sequence>
<organism evidence="4 5">
    <name type="scientific">Mycobacterium rhizamassiliense</name>
    <dbReference type="NCBI Taxonomy" id="1841860"/>
    <lineage>
        <taxon>Bacteria</taxon>
        <taxon>Bacillati</taxon>
        <taxon>Actinomycetota</taxon>
        <taxon>Actinomycetes</taxon>
        <taxon>Mycobacteriales</taxon>
        <taxon>Mycobacteriaceae</taxon>
        <taxon>Mycobacterium</taxon>
    </lineage>
</organism>
<reference evidence="4 5" key="1">
    <citation type="submission" date="2017-01" db="EMBL/GenBank/DDBJ databases">
        <authorList>
            <consortium name="Urmite Genomes"/>
        </authorList>
    </citation>
    <scope>NUCLEOTIDE SEQUENCE [LARGE SCALE GENOMIC DNA]</scope>
    <source>
        <strain evidence="4 5">AB57</strain>
    </source>
</reference>
<evidence type="ECO:0000259" key="3">
    <source>
        <dbReference type="PROSITE" id="PS50977"/>
    </source>
</evidence>
<dbReference type="PROSITE" id="PS50977">
    <property type="entry name" value="HTH_TETR_2"/>
    <property type="match status" value="1"/>
</dbReference>
<proteinExistence type="predicted"/>
<dbReference type="InterPro" id="IPR001647">
    <property type="entry name" value="HTH_TetR"/>
</dbReference>
<dbReference type="Gene3D" id="1.10.357.10">
    <property type="entry name" value="Tetracycline Repressor, domain 2"/>
    <property type="match status" value="1"/>
</dbReference>
<dbReference type="SUPFAM" id="SSF46689">
    <property type="entry name" value="Homeodomain-like"/>
    <property type="match status" value="1"/>
</dbReference>
<dbReference type="Proteomes" id="UP000240988">
    <property type="component" value="Unassembled WGS sequence"/>
</dbReference>
<evidence type="ECO:0000256" key="2">
    <source>
        <dbReference type="PROSITE-ProRule" id="PRU00335"/>
    </source>
</evidence>
<dbReference type="PANTHER" id="PTHR30055:SF226">
    <property type="entry name" value="HTH-TYPE TRANSCRIPTIONAL REGULATOR PKSA"/>
    <property type="match status" value="1"/>
</dbReference>
<keyword evidence="1 2" id="KW-0238">DNA-binding</keyword>
<dbReference type="OrthoDB" id="4802216at2"/>
<name>A0A2U3NLT4_9MYCO</name>
<dbReference type="InterPro" id="IPR050109">
    <property type="entry name" value="HTH-type_TetR-like_transc_reg"/>
</dbReference>
<feature type="DNA-binding region" description="H-T-H motif" evidence="2">
    <location>
        <begin position="37"/>
        <end position="56"/>
    </location>
</feature>
<dbReference type="RefSeq" id="WP_077085954.1">
    <property type="nucleotide sequence ID" value="NZ_LT721901.1"/>
</dbReference>
<dbReference type="STRING" id="1841860.GCA_900157375_00259"/>
<dbReference type="InterPro" id="IPR009057">
    <property type="entry name" value="Homeodomain-like_sf"/>
</dbReference>
<feature type="domain" description="HTH tetR-type" evidence="3">
    <location>
        <begin position="14"/>
        <end position="74"/>
    </location>
</feature>
<evidence type="ECO:0000313" key="5">
    <source>
        <dbReference type="Proteomes" id="UP000240988"/>
    </source>
</evidence>
<dbReference type="AlphaFoldDB" id="A0A2U3NLT4"/>